<feature type="region of interest" description="Disordered" evidence="1">
    <location>
        <begin position="110"/>
        <end position="136"/>
    </location>
</feature>
<sequence>MASHESVERSVFRMIGAWFGGLLEVKSSTIANLSPDGALLKPRFIVADERRGTSEAADARQQRWRRLSSGGRRDQQQCGAARRGDSGGGRLWKSSSGAAVEMAGRGRGAAAELAGSGGDRQDSGHQSIVRKFDVSK</sequence>
<proteinExistence type="predicted"/>
<dbReference type="AlphaFoldDB" id="A0AAP0PD74"/>
<evidence type="ECO:0000313" key="2">
    <source>
        <dbReference type="EMBL" id="KAK9139792.1"/>
    </source>
</evidence>
<evidence type="ECO:0000256" key="1">
    <source>
        <dbReference type="SAM" id="MobiDB-lite"/>
    </source>
</evidence>
<name>A0AAP0PD74_9MAGN</name>
<reference evidence="2 3" key="1">
    <citation type="submission" date="2024-01" db="EMBL/GenBank/DDBJ databases">
        <title>Genome assemblies of Stephania.</title>
        <authorList>
            <person name="Yang L."/>
        </authorList>
    </citation>
    <scope>NUCLEOTIDE SEQUENCE [LARGE SCALE GENOMIC DNA]</scope>
    <source>
        <strain evidence="2">JXDWG</strain>
        <tissue evidence="2">Leaf</tissue>
    </source>
</reference>
<gene>
    <name evidence="2" type="ORF">Scep_009473</name>
</gene>
<protein>
    <submittedName>
        <fullName evidence="2">Uncharacterized protein</fullName>
    </submittedName>
</protein>
<accession>A0AAP0PD74</accession>
<dbReference type="Proteomes" id="UP001419268">
    <property type="component" value="Unassembled WGS sequence"/>
</dbReference>
<keyword evidence="3" id="KW-1185">Reference proteome</keyword>
<evidence type="ECO:0000313" key="3">
    <source>
        <dbReference type="Proteomes" id="UP001419268"/>
    </source>
</evidence>
<feature type="compositionally biased region" description="Basic and acidic residues" evidence="1">
    <location>
        <begin position="50"/>
        <end position="61"/>
    </location>
</feature>
<comment type="caution">
    <text evidence="2">The sequence shown here is derived from an EMBL/GenBank/DDBJ whole genome shotgun (WGS) entry which is preliminary data.</text>
</comment>
<feature type="region of interest" description="Disordered" evidence="1">
    <location>
        <begin position="50"/>
        <end position="98"/>
    </location>
</feature>
<organism evidence="2 3">
    <name type="scientific">Stephania cephalantha</name>
    <dbReference type="NCBI Taxonomy" id="152367"/>
    <lineage>
        <taxon>Eukaryota</taxon>
        <taxon>Viridiplantae</taxon>
        <taxon>Streptophyta</taxon>
        <taxon>Embryophyta</taxon>
        <taxon>Tracheophyta</taxon>
        <taxon>Spermatophyta</taxon>
        <taxon>Magnoliopsida</taxon>
        <taxon>Ranunculales</taxon>
        <taxon>Menispermaceae</taxon>
        <taxon>Menispermoideae</taxon>
        <taxon>Cissampelideae</taxon>
        <taxon>Stephania</taxon>
    </lineage>
</organism>
<dbReference type="EMBL" id="JBBNAG010000004">
    <property type="protein sequence ID" value="KAK9139792.1"/>
    <property type="molecule type" value="Genomic_DNA"/>
</dbReference>